<dbReference type="SUPFAM" id="SSF51246">
    <property type="entry name" value="Rudiment single hybrid motif"/>
    <property type="match status" value="1"/>
</dbReference>
<evidence type="ECO:0000256" key="1">
    <source>
        <dbReference type="ARBA" id="ARBA00001953"/>
    </source>
</evidence>
<feature type="domain" description="ATP-grasp" evidence="10">
    <location>
        <begin position="122"/>
        <end position="319"/>
    </location>
</feature>
<evidence type="ECO:0000259" key="10">
    <source>
        <dbReference type="PROSITE" id="PS50975"/>
    </source>
</evidence>
<dbReference type="PROSITE" id="PS00867">
    <property type="entry name" value="CPSASE_2"/>
    <property type="match status" value="1"/>
</dbReference>
<dbReference type="GO" id="GO:0003989">
    <property type="term" value="F:acetyl-CoA carboxylase activity"/>
    <property type="evidence" value="ECO:0007669"/>
    <property type="project" value="UniProtKB-EC"/>
</dbReference>
<evidence type="ECO:0000256" key="7">
    <source>
        <dbReference type="PROSITE-ProRule" id="PRU00409"/>
    </source>
</evidence>
<protein>
    <recommendedName>
        <fullName evidence="2">biotin carboxylase</fullName>
        <ecNumber evidence="2">6.3.4.14</ecNumber>
    </recommendedName>
</protein>
<dbReference type="PROSITE" id="PS50979">
    <property type="entry name" value="BC"/>
    <property type="match status" value="1"/>
</dbReference>
<dbReference type="Pfam" id="PF02785">
    <property type="entry name" value="Biotin_carb_C"/>
    <property type="match status" value="1"/>
</dbReference>
<dbReference type="GO" id="GO:0004658">
    <property type="term" value="F:propionyl-CoA carboxylase activity"/>
    <property type="evidence" value="ECO:0007669"/>
    <property type="project" value="UniProtKB-EC"/>
</dbReference>
<evidence type="ECO:0000256" key="5">
    <source>
        <dbReference type="ARBA" id="ARBA00022840"/>
    </source>
</evidence>
<keyword evidence="6" id="KW-0092">Biotin</keyword>
<dbReference type="RefSeq" id="WP_210025866.1">
    <property type="nucleotide sequence ID" value="NZ_JAGINU010000001.1"/>
</dbReference>
<evidence type="ECO:0000256" key="2">
    <source>
        <dbReference type="ARBA" id="ARBA00013263"/>
    </source>
</evidence>
<dbReference type="InterPro" id="IPR005479">
    <property type="entry name" value="CPAse_ATP-bd"/>
</dbReference>
<dbReference type="EC" id="6.3.4.14" evidence="2"/>
<accession>A0ABS4VPW3</accession>
<keyword evidence="13" id="KW-1185">Reference proteome</keyword>
<dbReference type="SUPFAM" id="SSF51230">
    <property type="entry name" value="Single hybrid motif"/>
    <property type="match status" value="1"/>
</dbReference>
<dbReference type="Pfam" id="PF02786">
    <property type="entry name" value="CPSase_L_D2"/>
    <property type="match status" value="1"/>
</dbReference>
<proteinExistence type="predicted"/>
<dbReference type="PANTHER" id="PTHR18866:SF33">
    <property type="entry name" value="METHYLCROTONOYL-COA CARBOXYLASE SUBUNIT ALPHA, MITOCHONDRIAL-RELATED"/>
    <property type="match status" value="1"/>
</dbReference>
<dbReference type="Pfam" id="PF00364">
    <property type="entry name" value="Biotin_lipoyl"/>
    <property type="match status" value="1"/>
</dbReference>
<comment type="cofactor">
    <cofactor evidence="1">
        <name>biotin</name>
        <dbReference type="ChEBI" id="CHEBI:57586"/>
    </cofactor>
</comment>
<evidence type="ECO:0000259" key="9">
    <source>
        <dbReference type="PROSITE" id="PS50968"/>
    </source>
</evidence>
<keyword evidence="3 12" id="KW-0436">Ligase</keyword>
<dbReference type="Proteomes" id="UP001519295">
    <property type="component" value="Unassembled WGS sequence"/>
</dbReference>
<evidence type="ECO:0000313" key="12">
    <source>
        <dbReference type="EMBL" id="MBP2365962.1"/>
    </source>
</evidence>
<dbReference type="Gene3D" id="3.30.470.20">
    <property type="entry name" value="ATP-grasp fold, B domain"/>
    <property type="match status" value="1"/>
</dbReference>
<dbReference type="SUPFAM" id="SSF52440">
    <property type="entry name" value="PreATP-grasp domain"/>
    <property type="match status" value="1"/>
</dbReference>
<dbReference type="InterPro" id="IPR011761">
    <property type="entry name" value="ATP-grasp"/>
</dbReference>
<dbReference type="InterPro" id="IPR016185">
    <property type="entry name" value="PreATP-grasp_dom_sf"/>
</dbReference>
<evidence type="ECO:0000259" key="11">
    <source>
        <dbReference type="PROSITE" id="PS50979"/>
    </source>
</evidence>
<name>A0ABS4VPW3_9PSEU</name>
<dbReference type="InterPro" id="IPR011054">
    <property type="entry name" value="Rudment_hybrid_motif"/>
</dbReference>
<dbReference type="InterPro" id="IPR011764">
    <property type="entry name" value="Biotin_carboxylation_dom"/>
</dbReference>
<dbReference type="GO" id="GO:0004075">
    <property type="term" value="F:biotin carboxylase activity"/>
    <property type="evidence" value="ECO:0007669"/>
    <property type="project" value="UniProtKB-EC"/>
</dbReference>
<dbReference type="InterPro" id="IPR001882">
    <property type="entry name" value="Biotin_BS"/>
</dbReference>
<evidence type="ECO:0000256" key="3">
    <source>
        <dbReference type="ARBA" id="ARBA00022598"/>
    </source>
</evidence>
<dbReference type="InterPro" id="IPR000089">
    <property type="entry name" value="Biotin_lipoyl"/>
</dbReference>
<evidence type="ECO:0000256" key="8">
    <source>
        <dbReference type="SAM" id="MobiDB-lite"/>
    </source>
</evidence>
<dbReference type="CDD" id="cd06850">
    <property type="entry name" value="biotinyl_domain"/>
    <property type="match status" value="1"/>
</dbReference>
<dbReference type="InterPro" id="IPR013815">
    <property type="entry name" value="ATP_grasp_subdomain_1"/>
</dbReference>
<dbReference type="EMBL" id="JAGINU010000001">
    <property type="protein sequence ID" value="MBP2365962.1"/>
    <property type="molecule type" value="Genomic_DNA"/>
</dbReference>
<keyword evidence="5 7" id="KW-0067">ATP-binding</keyword>
<dbReference type="InterPro" id="IPR005482">
    <property type="entry name" value="Biotin_COase_C"/>
</dbReference>
<dbReference type="Gene3D" id="2.40.50.100">
    <property type="match status" value="1"/>
</dbReference>
<dbReference type="InterPro" id="IPR011053">
    <property type="entry name" value="Single_hybrid_motif"/>
</dbReference>
<organism evidence="12 13">
    <name type="scientific">Pseudonocardia parietis</name>
    <dbReference type="NCBI Taxonomy" id="570936"/>
    <lineage>
        <taxon>Bacteria</taxon>
        <taxon>Bacillati</taxon>
        <taxon>Actinomycetota</taxon>
        <taxon>Actinomycetes</taxon>
        <taxon>Pseudonocardiales</taxon>
        <taxon>Pseudonocardiaceae</taxon>
        <taxon>Pseudonocardia</taxon>
    </lineage>
</organism>
<gene>
    <name evidence="12" type="ORF">JOF36_001658</name>
</gene>
<dbReference type="Gene3D" id="3.40.50.20">
    <property type="match status" value="1"/>
</dbReference>
<dbReference type="SMART" id="SM00878">
    <property type="entry name" value="Biotin_carb_C"/>
    <property type="match status" value="1"/>
</dbReference>
<dbReference type="PROSITE" id="PS50968">
    <property type="entry name" value="BIOTINYL_LIPOYL"/>
    <property type="match status" value="1"/>
</dbReference>
<feature type="domain" description="Biotin carboxylation" evidence="11">
    <location>
        <begin position="3"/>
        <end position="447"/>
    </location>
</feature>
<evidence type="ECO:0000256" key="6">
    <source>
        <dbReference type="ARBA" id="ARBA00023267"/>
    </source>
</evidence>
<feature type="domain" description="Lipoyl-binding" evidence="9">
    <location>
        <begin position="514"/>
        <end position="590"/>
    </location>
</feature>
<evidence type="ECO:0000256" key="4">
    <source>
        <dbReference type="ARBA" id="ARBA00022741"/>
    </source>
</evidence>
<dbReference type="SUPFAM" id="SSF56059">
    <property type="entry name" value="Glutathione synthetase ATP-binding domain-like"/>
    <property type="match status" value="1"/>
</dbReference>
<evidence type="ECO:0000313" key="13">
    <source>
        <dbReference type="Proteomes" id="UP001519295"/>
    </source>
</evidence>
<dbReference type="PROSITE" id="PS50975">
    <property type="entry name" value="ATP_GRASP"/>
    <property type="match status" value="1"/>
</dbReference>
<dbReference type="InterPro" id="IPR005481">
    <property type="entry name" value="BC-like_N"/>
</dbReference>
<sequence>MPALRKVLVANRGEIAVRVIRAARDAGLASVAVYADPDRDAMFVRLADEAFALGGSSAAESYLDIEKVIGAAKQAGADAIHPGYGFLSENADFAQAVIDAGITWIGPSPQSIRDLGDKVTARHIATRAGAPLVPGTNDPVANADEVLAFADEHGLPVAIKAAFGGGGRGMKVARERSEVAELYDSAVREATSAFGRGECFVERYLDRPRHVETQVLADQHGNVVVVGTRDCSLQRRFQKLVEEAPAPFLTEEQTTTLYDASKAICKEAGYYGAGTVEFLVGEDGMITFLEVNTRLQVEHPVSEETTGIDLVRQMFRIAEGKELEIADDPAPRGHAIEFRINGEDAGRNFLPAPGTVERIRYPAGPGVRLDAGVEDGSVIGGQFDSLLAKLIVTGADRKQAVERARRALAEFTVDGMATVLEFHRLVVEDPAFAAESGEDFAVHTRWIETEWNNTVPPFEGGAGADEESGERQTVVVEVGGRRLEVSLPGDLALGGGGGAATGQKAAPRKRSGKGGGTKVSGDAVTAPMQGTIIKVAVSDGDTVSAGDLILVLEAMKMENPVTAAKDGTVTGLSAEQGASISQGTVICEIKD</sequence>
<dbReference type="PROSITE" id="PS00188">
    <property type="entry name" value="BIOTIN"/>
    <property type="match status" value="1"/>
</dbReference>
<feature type="region of interest" description="Disordered" evidence="8">
    <location>
        <begin position="494"/>
        <end position="522"/>
    </location>
</feature>
<dbReference type="PANTHER" id="PTHR18866">
    <property type="entry name" value="CARBOXYLASE:PYRUVATE/ACETYL-COA/PROPIONYL-COA CARBOXYLASE"/>
    <property type="match status" value="1"/>
</dbReference>
<keyword evidence="4 7" id="KW-0547">Nucleotide-binding</keyword>
<comment type="caution">
    <text evidence="12">The sequence shown here is derived from an EMBL/GenBank/DDBJ whole genome shotgun (WGS) entry which is preliminary data.</text>
</comment>
<reference evidence="12 13" key="1">
    <citation type="submission" date="2021-03" db="EMBL/GenBank/DDBJ databases">
        <title>Sequencing the genomes of 1000 actinobacteria strains.</title>
        <authorList>
            <person name="Klenk H.-P."/>
        </authorList>
    </citation>
    <scope>NUCLEOTIDE SEQUENCE [LARGE SCALE GENOMIC DNA]</scope>
    <source>
        <strain evidence="12 13">DSM 45256</strain>
    </source>
</reference>
<dbReference type="InterPro" id="IPR050856">
    <property type="entry name" value="Biotin_carboxylase_complex"/>
</dbReference>
<dbReference type="Gene3D" id="3.30.1490.20">
    <property type="entry name" value="ATP-grasp fold, A domain"/>
    <property type="match status" value="1"/>
</dbReference>
<dbReference type="Pfam" id="PF00289">
    <property type="entry name" value="Biotin_carb_N"/>
    <property type="match status" value="1"/>
</dbReference>